<evidence type="ECO:0000313" key="2">
    <source>
        <dbReference type="Proteomes" id="UP000054324"/>
    </source>
</evidence>
<dbReference type="Proteomes" id="UP000054324">
    <property type="component" value="Unassembled WGS sequence"/>
</dbReference>
<feature type="non-terminal residue" evidence="1">
    <location>
        <position position="122"/>
    </location>
</feature>
<reference evidence="1 2" key="1">
    <citation type="submission" date="2013-11" db="EMBL/GenBank/DDBJ databases">
        <title>Opisthorchis viverrini - life in the bile duct.</title>
        <authorList>
            <person name="Young N.D."/>
            <person name="Nagarajan N."/>
            <person name="Lin S.J."/>
            <person name="Korhonen P.K."/>
            <person name="Jex A.R."/>
            <person name="Hall R.S."/>
            <person name="Safavi-Hemami H."/>
            <person name="Kaewkong W."/>
            <person name="Bertrand D."/>
            <person name="Gao S."/>
            <person name="Seet Q."/>
            <person name="Wongkham S."/>
            <person name="Teh B.T."/>
            <person name="Wongkham C."/>
            <person name="Intapan P.M."/>
            <person name="Maleewong W."/>
            <person name="Yang X."/>
            <person name="Hu M."/>
            <person name="Wang Z."/>
            <person name="Hofmann A."/>
            <person name="Sternberg P.W."/>
            <person name="Tan P."/>
            <person name="Wang J."/>
            <person name="Gasser R.B."/>
        </authorList>
    </citation>
    <scope>NUCLEOTIDE SEQUENCE [LARGE SCALE GENOMIC DNA]</scope>
</reference>
<dbReference type="AlphaFoldDB" id="A0A074YX81"/>
<protein>
    <submittedName>
        <fullName evidence="1">Uncharacterized protein</fullName>
    </submittedName>
</protein>
<dbReference type="GeneID" id="20329713"/>
<organism evidence="1 2">
    <name type="scientific">Opisthorchis viverrini</name>
    <name type="common">Southeast Asian liver fluke</name>
    <dbReference type="NCBI Taxonomy" id="6198"/>
    <lineage>
        <taxon>Eukaryota</taxon>
        <taxon>Metazoa</taxon>
        <taxon>Spiralia</taxon>
        <taxon>Lophotrochozoa</taxon>
        <taxon>Platyhelminthes</taxon>
        <taxon>Trematoda</taxon>
        <taxon>Digenea</taxon>
        <taxon>Opisthorchiida</taxon>
        <taxon>Opisthorchiata</taxon>
        <taxon>Opisthorchiidae</taxon>
        <taxon>Opisthorchis</taxon>
    </lineage>
</organism>
<accession>A0A074YX81</accession>
<dbReference type="CTD" id="20329713"/>
<dbReference type="EMBL" id="KL597217">
    <property type="protein sequence ID" value="KER19411.1"/>
    <property type="molecule type" value="Genomic_DNA"/>
</dbReference>
<sequence length="122" mass="13490">MALRTSGSSLDFLKHAYQLGEEDRVHFKVTFDLQGYGTCNQGIQEHLQRLNNSEFADTAAPNTSLSLEDQRALLIAETGAVRSQRTVCFGRVSTAEGFRDKLRPTFVLGVWTEVPKSPVTSA</sequence>
<gene>
    <name evidence="1" type="ORF">T265_15548</name>
</gene>
<proteinExistence type="predicted"/>
<dbReference type="OrthoDB" id="10060792at2759"/>
<dbReference type="KEGG" id="ovi:T265_15548"/>
<name>A0A074YX81_OPIVI</name>
<evidence type="ECO:0000313" key="1">
    <source>
        <dbReference type="EMBL" id="KER19411.1"/>
    </source>
</evidence>
<keyword evidence="2" id="KW-1185">Reference proteome</keyword>
<dbReference type="RefSeq" id="XP_009176842.1">
    <property type="nucleotide sequence ID" value="XM_009178578.1"/>
</dbReference>